<dbReference type="PROSITE" id="PS51257">
    <property type="entry name" value="PROKAR_LIPOPROTEIN"/>
    <property type="match status" value="1"/>
</dbReference>
<protein>
    <recommendedName>
        <fullName evidence="4">Nuclear transport factor 2 family protein</fullName>
    </recommendedName>
</protein>
<comment type="caution">
    <text evidence="2">The sequence shown here is derived from an EMBL/GenBank/DDBJ whole genome shotgun (WGS) entry which is preliminary data.</text>
</comment>
<evidence type="ECO:0000313" key="2">
    <source>
        <dbReference type="EMBL" id="RLQ82705.1"/>
    </source>
</evidence>
<keyword evidence="3" id="KW-1185">Reference proteome</keyword>
<dbReference type="AlphaFoldDB" id="A0A3L7IX31"/>
<proteinExistence type="predicted"/>
<feature type="chain" id="PRO_5018271296" description="Nuclear transport factor 2 family protein" evidence="1">
    <location>
        <begin position="29"/>
        <end position="210"/>
    </location>
</feature>
<keyword evidence="1" id="KW-0732">Signal</keyword>
<evidence type="ECO:0000256" key="1">
    <source>
        <dbReference type="SAM" id="SignalP"/>
    </source>
</evidence>
<feature type="signal peptide" evidence="1">
    <location>
        <begin position="1"/>
        <end position="28"/>
    </location>
</feature>
<gene>
    <name evidence="2" type="ORF">D9V28_12180</name>
</gene>
<dbReference type="RefSeq" id="WP_121660007.1">
    <property type="nucleotide sequence ID" value="NZ_BMEK01000003.1"/>
</dbReference>
<name>A0A3L7IX31_9MICO</name>
<evidence type="ECO:0000313" key="3">
    <source>
        <dbReference type="Proteomes" id="UP000282460"/>
    </source>
</evidence>
<organism evidence="2 3">
    <name type="scientific">Mycetocola zhadangensis</name>
    <dbReference type="NCBI Taxonomy" id="1164595"/>
    <lineage>
        <taxon>Bacteria</taxon>
        <taxon>Bacillati</taxon>
        <taxon>Actinomycetota</taxon>
        <taxon>Actinomycetes</taxon>
        <taxon>Micrococcales</taxon>
        <taxon>Microbacteriaceae</taxon>
        <taxon>Mycetocola</taxon>
    </lineage>
</organism>
<dbReference type="OrthoDB" id="5071097at2"/>
<dbReference type="Proteomes" id="UP000282460">
    <property type="component" value="Unassembled WGS sequence"/>
</dbReference>
<sequence length="210" mass="22280">MRTTQTPPLLCLALLVGALLVGCTPGSAGGEGIGGDPAASTPAPSRAEGQTLWSVTGTDEQLPDDDPDVQAVRTLITVHSGVIDNRSPENIEASLEEEFGLYTPEFAATLDGVDWRETALERVASGASVVEQRGVAWMQSSIDAERSTASVQYESYVVFTAGDEAFLRDNGITLGAEYLMIREVTAAVHDGEWLISGIRESGLQPRTSPE</sequence>
<reference evidence="2 3" key="1">
    <citation type="submission" date="2018-10" db="EMBL/GenBank/DDBJ databases">
        <authorList>
            <person name="Li J."/>
        </authorList>
    </citation>
    <scope>NUCLEOTIDE SEQUENCE [LARGE SCALE GENOMIC DNA]</scope>
    <source>
        <strain evidence="2 3">ZD1-4</strain>
    </source>
</reference>
<accession>A0A3L7IX31</accession>
<dbReference type="EMBL" id="RCWJ01000003">
    <property type="protein sequence ID" value="RLQ82705.1"/>
    <property type="molecule type" value="Genomic_DNA"/>
</dbReference>
<evidence type="ECO:0008006" key="4">
    <source>
        <dbReference type="Google" id="ProtNLM"/>
    </source>
</evidence>